<dbReference type="InterPro" id="IPR003148">
    <property type="entry name" value="RCK_N"/>
</dbReference>
<organism evidence="14 15">
    <name type="scientific">Oceaniradius stylonematis</name>
    <dbReference type="NCBI Taxonomy" id="2184161"/>
    <lineage>
        <taxon>Bacteria</taxon>
        <taxon>Pseudomonadati</taxon>
        <taxon>Pseudomonadota</taxon>
        <taxon>Alphaproteobacteria</taxon>
        <taxon>Hyphomicrobiales</taxon>
        <taxon>Ahrensiaceae</taxon>
        <taxon>Oceaniradius</taxon>
    </lineage>
</organism>
<dbReference type="Gene3D" id="1.20.1530.20">
    <property type="match status" value="1"/>
</dbReference>
<feature type="transmembrane region" description="Helical" evidence="12">
    <location>
        <begin position="387"/>
        <end position="412"/>
    </location>
</feature>
<feature type="region of interest" description="Disordered" evidence="11">
    <location>
        <begin position="645"/>
        <end position="688"/>
    </location>
</feature>
<proteinExistence type="inferred from homology"/>
<dbReference type="Proteomes" id="UP000246132">
    <property type="component" value="Unassembled WGS sequence"/>
</dbReference>
<evidence type="ECO:0000256" key="11">
    <source>
        <dbReference type="SAM" id="MobiDB-lite"/>
    </source>
</evidence>
<feature type="transmembrane region" description="Helical" evidence="12">
    <location>
        <begin position="147"/>
        <end position="167"/>
    </location>
</feature>
<dbReference type="InterPro" id="IPR038770">
    <property type="entry name" value="Na+/solute_symporter_sf"/>
</dbReference>
<keyword evidence="3" id="KW-0813">Transport</keyword>
<feature type="transmembrane region" description="Helical" evidence="12">
    <location>
        <begin position="318"/>
        <end position="342"/>
    </location>
</feature>
<comment type="subcellular location">
    <subcellularLocation>
        <location evidence="1">Endomembrane system</location>
        <topology evidence="1">Multi-pass membrane protein</topology>
    </subcellularLocation>
</comment>
<accession>A0A3A8A614</accession>
<dbReference type="PANTHER" id="PTHR46157">
    <property type="entry name" value="K(+) EFFLUX ANTIPORTER 3, CHLOROPLASTIC"/>
    <property type="match status" value="1"/>
</dbReference>
<evidence type="ECO:0000256" key="4">
    <source>
        <dbReference type="ARBA" id="ARBA00022449"/>
    </source>
</evidence>
<gene>
    <name evidence="14" type="ORF">DEM25_014155</name>
</gene>
<feature type="transmembrane region" description="Helical" evidence="12">
    <location>
        <begin position="96"/>
        <end position="114"/>
    </location>
</feature>
<dbReference type="FunFam" id="3.40.50.720:FF:000036">
    <property type="entry name" value="Glutathione-regulated potassium-efflux system protein KefB"/>
    <property type="match status" value="1"/>
</dbReference>
<feature type="transmembrane region" description="Helical" evidence="12">
    <location>
        <begin position="179"/>
        <end position="201"/>
    </location>
</feature>
<evidence type="ECO:0000256" key="12">
    <source>
        <dbReference type="SAM" id="Phobius"/>
    </source>
</evidence>
<evidence type="ECO:0000313" key="14">
    <source>
        <dbReference type="EMBL" id="RKF05737.1"/>
    </source>
</evidence>
<keyword evidence="5" id="KW-0633">Potassium transport</keyword>
<feature type="transmembrane region" description="Helical" evidence="12">
    <location>
        <begin position="362"/>
        <end position="380"/>
    </location>
</feature>
<dbReference type="Pfam" id="PF00999">
    <property type="entry name" value="Na_H_Exchanger"/>
    <property type="match status" value="1"/>
</dbReference>
<dbReference type="GO" id="GO:0005886">
    <property type="term" value="C:plasma membrane"/>
    <property type="evidence" value="ECO:0007669"/>
    <property type="project" value="TreeGrafter"/>
</dbReference>
<keyword evidence="9" id="KW-0406">Ion transport</keyword>
<reference evidence="14 15" key="1">
    <citation type="journal article" date="2018" name="Int. J. Syst. Bacteriol.">
        <title>Oceaniradius stylonemae gen. nov., sp. nov., isolated from a red alga, Stylonema cornu-cervi.</title>
        <authorList>
            <person name="Jeong S."/>
        </authorList>
    </citation>
    <scope>NUCLEOTIDE SEQUENCE [LARGE SCALE GENOMIC DNA]</scope>
    <source>
        <strain evidence="14 15">StC1</strain>
    </source>
</reference>
<comment type="caution">
    <text evidence="14">The sequence shown here is derived from an EMBL/GenBank/DDBJ whole genome shotgun (WGS) entry which is preliminary data.</text>
</comment>
<keyword evidence="10 12" id="KW-0472">Membrane</keyword>
<keyword evidence="6 12" id="KW-0812">Transmembrane</keyword>
<dbReference type="InterPro" id="IPR004771">
    <property type="entry name" value="K/H_exchanger"/>
</dbReference>
<evidence type="ECO:0000256" key="6">
    <source>
        <dbReference type="ARBA" id="ARBA00022692"/>
    </source>
</evidence>
<evidence type="ECO:0000256" key="5">
    <source>
        <dbReference type="ARBA" id="ARBA00022538"/>
    </source>
</evidence>
<keyword evidence="8 12" id="KW-1133">Transmembrane helix</keyword>
<keyword evidence="7" id="KW-0630">Potassium</keyword>
<feature type="transmembrane region" description="Helical" evidence="12">
    <location>
        <begin position="245"/>
        <end position="266"/>
    </location>
</feature>
<dbReference type="NCBIfam" id="TIGR00932">
    <property type="entry name" value="2a37"/>
    <property type="match status" value="1"/>
</dbReference>
<dbReference type="EMBL" id="QFWV02000008">
    <property type="protein sequence ID" value="RKF05737.1"/>
    <property type="molecule type" value="Genomic_DNA"/>
</dbReference>
<evidence type="ECO:0000256" key="8">
    <source>
        <dbReference type="ARBA" id="ARBA00022989"/>
    </source>
</evidence>
<evidence type="ECO:0000256" key="10">
    <source>
        <dbReference type="ARBA" id="ARBA00023136"/>
    </source>
</evidence>
<feature type="compositionally biased region" description="Basic and acidic residues" evidence="11">
    <location>
        <begin position="645"/>
        <end position="664"/>
    </location>
</feature>
<evidence type="ECO:0000313" key="15">
    <source>
        <dbReference type="Proteomes" id="UP000246132"/>
    </source>
</evidence>
<evidence type="ECO:0000256" key="7">
    <source>
        <dbReference type="ARBA" id="ARBA00022958"/>
    </source>
</evidence>
<name>A0A3A8A614_9HYPH</name>
<dbReference type="PROSITE" id="PS51201">
    <property type="entry name" value="RCK_N"/>
    <property type="match status" value="1"/>
</dbReference>
<dbReference type="InterPro" id="IPR036291">
    <property type="entry name" value="NAD(P)-bd_dom_sf"/>
</dbReference>
<protein>
    <submittedName>
        <fullName evidence="14">Potassium transporter TrkA</fullName>
    </submittedName>
</protein>
<feature type="transmembrane region" description="Helical" evidence="12">
    <location>
        <begin position="207"/>
        <end position="224"/>
    </location>
</feature>
<dbReference type="GO" id="GO:0008324">
    <property type="term" value="F:monoatomic cation transmembrane transporter activity"/>
    <property type="evidence" value="ECO:0007669"/>
    <property type="project" value="InterPro"/>
</dbReference>
<dbReference type="GO" id="GO:0015297">
    <property type="term" value="F:antiporter activity"/>
    <property type="evidence" value="ECO:0007669"/>
    <property type="project" value="UniProtKB-KW"/>
</dbReference>
<dbReference type="Gene3D" id="3.40.50.720">
    <property type="entry name" value="NAD(P)-binding Rossmann-like Domain"/>
    <property type="match status" value="1"/>
</dbReference>
<evidence type="ECO:0000256" key="2">
    <source>
        <dbReference type="ARBA" id="ARBA00005551"/>
    </source>
</evidence>
<dbReference type="AlphaFoldDB" id="A0A3A8A614"/>
<feature type="domain" description="RCK N-terminal" evidence="13">
    <location>
        <begin position="492"/>
        <end position="608"/>
    </location>
</feature>
<dbReference type="InterPro" id="IPR006153">
    <property type="entry name" value="Cation/H_exchanger_TM"/>
</dbReference>
<dbReference type="GO" id="GO:1902600">
    <property type="term" value="P:proton transmembrane transport"/>
    <property type="evidence" value="ECO:0007669"/>
    <property type="project" value="InterPro"/>
</dbReference>
<keyword evidence="4" id="KW-0050">Antiport</keyword>
<feature type="transmembrane region" description="Helical" evidence="12">
    <location>
        <begin position="123"/>
        <end position="141"/>
    </location>
</feature>
<dbReference type="SUPFAM" id="SSF51735">
    <property type="entry name" value="NAD(P)-binding Rossmann-fold domains"/>
    <property type="match status" value="1"/>
</dbReference>
<keyword evidence="15" id="KW-1185">Reference proteome</keyword>
<dbReference type="PANTHER" id="PTHR46157:SF8">
    <property type="entry name" value="GLUTATHIONE-REGULATED POTASSIUM-EFFLUX SYSTEM PROTEIN"/>
    <property type="match status" value="1"/>
</dbReference>
<feature type="transmembrane region" description="Helical" evidence="12">
    <location>
        <begin position="272"/>
        <end position="297"/>
    </location>
</feature>
<feature type="transmembrane region" description="Helical" evidence="12">
    <location>
        <begin position="56"/>
        <end position="76"/>
    </location>
</feature>
<comment type="similarity">
    <text evidence="2">Belongs to the monovalent cation:proton antiporter 2 (CPA2) transporter (TC 2.A.37) family.</text>
</comment>
<evidence type="ECO:0000256" key="1">
    <source>
        <dbReference type="ARBA" id="ARBA00004127"/>
    </source>
</evidence>
<dbReference type="GO" id="GO:0012505">
    <property type="term" value="C:endomembrane system"/>
    <property type="evidence" value="ECO:0007669"/>
    <property type="project" value="UniProtKB-SubCell"/>
</dbReference>
<evidence type="ECO:0000259" key="13">
    <source>
        <dbReference type="PROSITE" id="PS51201"/>
    </source>
</evidence>
<sequence>MFIWCRTGVHRAGLAGRLAHLSGWRAPFIVGGPACAQGAACRLRSSRNDGPKAPEMTIIFAMARFALAGIAVWLSLGGDALAQDVATPFGLTPLEWRFTEALALITLACLFVPLSRRLGLGTVIGYLLSGITAGVALTLSFTEDPQALLRFAEFGVVLFLFVIGLEFRPARLWAMRGTIFGRGLVQLAATSTALFLVVYAYGLDLTAAIIVGLGLGLSSTALVVKALDEAGDRATPFGQTTIGVLLFEDLSIVPLLLLVALLAPVAGAEATAASNITAVLTGIAAIVLLIGVARYALDPMFNVLARTRAPELMTAAALGVVIFASLIMALAGLSYAMGAFIAGVLLAESSYRHQVEADIEPFRGLFLGLFFVAVGMSLDLSAVARNWLLIVLAVPVLVTVKGVVVYLVNRLFGTEHDKAMRLGFALAQHGEFGFVLFAAAASAQVIDAELAAVMVSIVTISMALSSQNERLLAWLQPPARTATMDEDFADAGGTALIIGFGRFGQMVAQPLLVRNVPLTYLDSDADRVREAGRFGTRVYFGDGARRDVLAAAGAGSAELIAVCTNGQGATDAIADLVMREFPQARLIVRAYDRIHAIQLLDRGVDDVVRETAASGMEMGARALALLGHDAEARVQAVRTARERDRARLERQRQAVGGARDREAAIGRILPQPVRRADENGSTDRAPPD</sequence>
<dbReference type="Pfam" id="PF02254">
    <property type="entry name" value="TrkA_N"/>
    <property type="match status" value="1"/>
</dbReference>
<dbReference type="GO" id="GO:0006813">
    <property type="term" value="P:potassium ion transport"/>
    <property type="evidence" value="ECO:0007669"/>
    <property type="project" value="UniProtKB-KW"/>
</dbReference>
<evidence type="ECO:0000256" key="9">
    <source>
        <dbReference type="ARBA" id="ARBA00023065"/>
    </source>
</evidence>
<evidence type="ECO:0000256" key="3">
    <source>
        <dbReference type="ARBA" id="ARBA00022448"/>
    </source>
</evidence>